<dbReference type="EMBL" id="AJAQ01000018">
    <property type="protein sequence ID" value="EOH93208.1"/>
    <property type="molecule type" value="Genomic_DNA"/>
</dbReference>
<dbReference type="eggNOG" id="ENOG5030KHW">
    <property type="taxonomic scope" value="Bacteria"/>
</dbReference>
<keyword evidence="5" id="KW-1185">Reference proteome</keyword>
<evidence type="ECO:0000256" key="2">
    <source>
        <dbReference type="SAM" id="SignalP"/>
    </source>
</evidence>
<reference evidence="4 5" key="1">
    <citation type="submission" date="2013-02" db="EMBL/GenBank/DDBJ databases">
        <title>The Genome Sequence of Enterococcus pallens BAA-351.</title>
        <authorList>
            <consortium name="The Broad Institute Genome Sequencing Platform"/>
            <consortium name="The Broad Institute Genome Sequencing Center for Infectious Disease"/>
            <person name="Earl A.M."/>
            <person name="Gilmore M.S."/>
            <person name="Lebreton F."/>
            <person name="Walker B."/>
            <person name="Young S.K."/>
            <person name="Zeng Q."/>
            <person name="Gargeya S."/>
            <person name="Fitzgerald M."/>
            <person name="Haas B."/>
            <person name="Abouelleil A."/>
            <person name="Alvarado L."/>
            <person name="Arachchi H.M."/>
            <person name="Berlin A.M."/>
            <person name="Chapman S.B."/>
            <person name="Dewar J."/>
            <person name="Goldberg J."/>
            <person name="Griggs A."/>
            <person name="Gujja S."/>
            <person name="Hansen M."/>
            <person name="Howarth C."/>
            <person name="Imamovic A."/>
            <person name="Larimer J."/>
            <person name="McCowan C."/>
            <person name="Murphy C."/>
            <person name="Neiman D."/>
            <person name="Pearson M."/>
            <person name="Priest M."/>
            <person name="Roberts A."/>
            <person name="Saif S."/>
            <person name="Shea T."/>
            <person name="Sisk P."/>
            <person name="Sykes S."/>
            <person name="Wortman J."/>
            <person name="Nusbaum C."/>
            <person name="Birren B."/>
        </authorList>
    </citation>
    <scope>NUCLEOTIDE SEQUENCE [LARGE SCALE GENOMIC DNA]</scope>
    <source>
        <strain evidence="4 5">ATCC BAA-351</strain>
    </source>
</reference>
<evidence type="ECO:0000313" key="5">
    <source>
        <dbReference type="Proteomes" id="UP000013782"/>
    </source>
</evidence>
<name>R2QDB2_9ENTE</name>
<dbReference type="PATRIC" id="fig|1158607.3.peg.2842"/>
<feature type="region of interest" description="Disordered" evidence="1">
    <location>
        <begin position="29"/>
        <end position="73"/>
    </location>
</feature>
<proteinExistence type="predicted"/>
<feature type="signal peptide" evidence="2">
    <location>
        <begin position="1"/>
        <end position="25"/>
    </location>
</feature>
<evidence type="ECO:0000313" key="4">
    <source>
        <dbReference type="EMBL" id="EOH93208.1"/>
    </source>
</evidence>
<keyword evidence="2" id="KW-0732">Signal</keyword>
<dbReference type="HOGENOM" id="CLU_067278_2_1_9"/>
<feature type="chain" id="PRO_5004354986" description="WxL domain-containing protein" evidence="2">
    <location>
        <begin position="26"/>
        <end position="229"/>
    </location>
</feature>
<organism evidence="4 5">
    <name type="scientific">Enterococcus pallens ATCC BAA-351</name>
    <dbReference type="NCBI Taxonomy" id="1158607"/>
    <lineage>
        <taxon>Bacteria</taxon>
        <taxon>Bacillati</taxon>
        <taxon>Bacillota</taxon>
        <taxon>Bacilli</taxon>
        <taxon>Lactobacillales</taxon>
        <taxon>Enterococcaceae</taxon>
        <taxon>Enterococcus</taxon>
    </lineage>
</organism>
<evidence type="ECO:0000256" key="1">
    <source>
        <dbReference type="SAM" id="MobiDB-lite"/>
    </source>
</evidence>
<dbReference type="STRING" id="160454.RV10_GL003328"/>
<comment type="caution">
    <text evidence="4">The sequence shown here is derived from an EMBL/GenBank/DDBJ whole genome shotgun (WGS) entry which is preliminary data.</text>
</comment>
<evidence type="ECO:0000259" key="3">
    <source>
        <dbReference type="Pfam" id="PF13731"/>
    </source>
</evidence>
<accession>R2QDB2</accession>
<dbReference type="InterPro" id="IPR027994">
    <property type="entry name" value="WxL_dom"/>
</dbReference>
<feature type="domain" description="WxL" evidence="3">
    <location>
        <begin position="33"/>
        <end position="228"/>
    </location>
</feature>
<dbReference type="Pfam" id="PF13731">
    <property type="entry name" value="WxL"/>
    <property type="match status" value="1"/>
</dbReference>
<sequence>MKKQVTMTAALALSALSLSGSMALAAEQEEGTTAQVTNKAEVTLKAGSGTDVTPVVPDDTHDDDPSTGNTGALSIPFASNITFGEQEIQPEDTDYFALNKKPFVQVNDTRGGAKGWTLGAAISPFTSTDSEQSELVGAQLSLGNGKIVTKNNSSKQPELFQAAANTFVLNDNNQTIMQAAKGEGAGAFAAVFEGQDGKNENVKLHVPRAGVEAKNYTAEITWTLTDAPA</sequence>
<gene>
    <name evidence="4" type="ORF">UAU_02851</name>
</gene>
<dbReference type="AlphaFoldDB" id="R2QDB2"/>
<dbReference type="RefSeq" id="WP_010757834.1">
    <property type="nucleotide sequence ID" value="NZ_ASWD01000001.1"/>
</dbReference>
<feature type="compositionally biased region" description="Polar residues" evidence="1">
    <location>
        <begin position="31"/>
        <end position="40"/>
    </location>
</feature>
<dbReference type="OrthoDB" id="2248675at2"/>
<protein>
    <recommendedName>
        <fullName evidence="3">WxL domain-containing protein</fullName>
    </recommendedName>
</protein>
<dbReference type="Proteomes" id="UP000013782">
    <property type="component" value="Unassembled WGS sequence"/>
</dbReference>